<dbReference type="GO" id="GO:0016491">
    <property type="term" value="F:oxidoreductase activity"/>
    <property type="evidence" value="ECO:0007669"/>
    <property type="project" value="UniProtKB-KW"/>
</dbReference>
<proteinExistence type="inferred from homology"/>
<dbReference type="EMBL" id="RFFG01000027">
    <property type="protein sequence ID" value="RMI43206.1"/>
    <property type="molecule type" value="Genomic_DNA"/>
</dbReference>
<dbReference type="OrthoDB" id="9803333at2"/>
<accession>A0A3M2M107</accession>
<keyword evidence="2" id="KW-0560">Oxidoreductase</keyword>
<feature type="domain" description="Ketoreductase" evidence="3">
    <location>
        <begin position="6"/>
        <end position="185"/>
    </location>
</feature>
<dbReference type="Pfam" id="PF13561">
    <property type="entry name" value="adh_short_C2"/>
    <property type="match status" value="1"/>
</dbReference>
<dbReference type="InterPro" id="IPR057326">
    <property type="entry name" value="KR_dom"/>
</dbReference>
<dbReference type="PRINTS" id="PR00080">
    <property type="entry name" value="SDRFAMILY"/>
</dbReference>
<dbReference type="InterPro" id="IPR050259">
    <property type="entry name" value="SDR"/>
</dbReference>
<dbReference type="AlphaFoldDB" id="A0A3M2M107"/>
<dbReference type="FunFam" id="3.40.50.720:FF:000084">
    <property type="entry name" value="Short-chain dehydrogenase reductase"/>
    <property type="match status" value="1"/>
</dbReference>
<dbReference type="PANTHER" id="PTHR42879:SF2">
    <property type="entry name" value="3-OXOACYL-[ACYL-CARRIER-PROTEIN] REDUCTASE FABG"/>
    <property type="match status" value="1"/>
</dbReference>
<dbReference type="SMART" id="SM00822">
    <property type="entry name" value="PKS_KR"/>
    <property type="match status" value="1"/>
</dbReference>
<keyword evidence="5" id="KW-1185">Reference proteome</keyword>
<evidence type="ECO:0000313" key="5">
    <source>
        <dbReference type="Proteomes" id="UP000282674"/>
    </source>
</evidence>
<dbReference type="PRINTS" id="PR00081">
    <property type="entry name" value="GDHRDH"/>
</dbReference>
<name>A0A3M2M107_9ACTN</name>
<gene>
    <name evidence="4" type="ORF">EBO15_17300</name>
</gene>
<dbReference type="Proteomes" id="UP000282674">
    <property type="component" value="Unassembled WGS sequence"/>
</dbReference>
<dbReference type="Gene3D" id="3.40.50.720">
    <property type="entry name" value="NAD(P)-binding Rossmann-like Domain"/>
    <property type="match status" value="1"/>
</dbReference>
<comment type="similarity">
    <text evidence="1">Belongs to the short-chain dehydrogenases/reductases (SDR) family.</text>
</comment>
<evidence type="ECO:0000256" key="2">
    <source>
        <dbReference type="ARBA" id="ARBA00023002"/>
    </source>
</evidence>
<evidence type="ECO:0000259" key="3">
    <source>
        <dbReference type="SMART" id="SM00822"/>
    </source>
</evidence>
<dbReference type="PANTHER" id="PTHR42879">
    <property type="entry name" value="3-OXOACYL-(ACYL-CARRIER-PROTEIN) REDUCTASE"/>
    <property type="match status" value="1"/>
</dbReference>
<evidence type="ECO:0000313" key="4">
    <source>
        <dbReference type="EMBL" id="RMI43206.1"/>
    </source>
</evidence>
<protein>
    <submittedName>
        <fullName evidence="4">SDR family oxidoreductase</fullName>
    </submittedName>
</protein>
<sequence>MDLTDRLALVTGGTRGLGLAIAGRLCSLGCEVLVNYAHDDAGAEEALEALGAAGGKASLVRADVADPDQVRAMLDDIERDRGRLDIFVHNAGIHRPAPATAISREAYDRITALVVGPLVSGAGHLARLLPAGTGRVVAVSSTGARRAVPDYAALGSAKAALESLVRYLAVELAGRGITVNAVRAGKLDKDPGSAPSGPAARVAARTPAGRLTRPGDVADVVAMLCRAEAGWIHGETITVDGGLHLMT</sequence>
<comment type="caution">
    <text evidence="4">The sequence shown here is derived from an EMBL/GenBank/DDBJ whole genome shotgun (WGS) entry which is preliminary data.</text>
</comment>
<reference evidence="4 5" key="1">
    <citation type="submission" date="2018-10" db="EMBL/GenBank/DDBJ databases">
        <title>Isolation from soil.</title>
        <authorList>
            <person name="Hu J."/>
        </authorList>
    </citation>
    <scope>NUCLEOTIDE SEQUENCE [LARGE SCALE GENOMIC DNA]</scope>
    <source>
        <strain evidence="4 5">NEAU-Ht49</strain>
    </source>
</reference>
<dbReference type="InterPro" id="IPR002347">
    <property type="entry name" value="SDR_fam"/>
</dbReference>
<evidence type="ECO:0000256" key="1">
    <source>
        <dbReference type="ARBA" id="ARBA00006484"/>
    </source>
</evidence>
<dbReference type="InterPro" id="IPR036291">
    <property type="entry name" value="NAD(P)-bd_dom_sf"/>
</dbReference>
<organism evidence="4 5">
    <name type="scientific">Actinomadura harenae</name>
    <dbReference type="NCBI Taxonomy" id="2483351"/>
    <lineage>
        <taxon>Bacteria</taxon>
        <taxon>Bacillati</taxon>
        <taxon>Actinomycetota</taxon>
        <taxon>Actinomycetes</taxon>
        <taxon>Streptosporangiales</taxon>
        <taxon>Thermomonosporaceae</taxon>
        <taxon>Actinomadura</taxon>
    </lineage>
</organism>
<dbReference type="SUPFAM" id="SSF51735">
    <property type="entry name" value="NAD(P)-binding Rossmann-fold domains"/>
    <property type="match status" value="1"/>
</dbReference>